<name>A0A7X0ML24_9SPHI</name>
<evidence type="ECO:0000313" key="2">
    <source>
        <dbReference type="Proteomes" id="UP000521017"/>
    </source>
</evidence>
<gene>
    <name evidence="1" type="ORF">HDF25_003151</name>
</gene>
<dbReference type="RefSeq" id="WP_184626315.1">
    <property type="nucleotide sequence ID" value="NZ_JACHCC010000008.1"/>
</dbReference>
<evidence type="ECO:0000313" key="1">
    <source>
        <dbReference type="EMBL" id="MBB6500988.1"/>
    </source>
</evidence>
<dbReference type="AlphaFoldDB" id="A0A7X0ML24"/>
<dbReference type="EMBL" id="JACHCC010000008">
    <property type="protein sequence ID" value="MBB6500988.1"/>
    <property type="molecule type" value="Genomic_DNA"/>
</dbReference>
<protein>
    <submittedName>
        <fullName evidence="1">Uncharacterized protein</fullName>
    </submittedName>
</protein>
<proteinExistence type="predicted"/>
<dbReference type="Proteomes" id="UP000521017">
    <property type="component" value="Unassembled WGS sequence"/>
</dbReference>
<sequence>MIGKYVIINGSPVLFPDDILHADMVNCSQEVESAGFFAIFLDQEKKIQRLTCMGESTSLLVSSRPEIDQKIISSFLGLELST</sequence>
<reference evidence="1 2" key="1">
    <citation type="submission" date="2020-08" db="EMBL/GenBank/DDBJ databases">
        <title>Genomic Encyclopedia of Type Strains, Phase IV (KMG-V): Genome sequencing to study the core and pangenomes of soil and plant-associated prokaryotes.</title>
        <authorList>
            <person name="Whitman W."/>
        </authorList>
    </citation>
    <scope>NUCLEOTIDE SEQUENCE [LARGE SCALE GENOMIC DNA]</scope>
    <source>
        <strain evidence="1 2">M2T3</strain>
    </source>
</reference>
<organism evidence="1 2">
    <name type="scientific">Pedobacter cryoconitis</name>
    <dbReference type="NCBI Taxonomy" id="188932"/>
    <lineage>
        <taxon>Bacteria</taxon>
        <taxon>Pseudomonadati</taxon>
        <taxon>Bacteroidota</taxon>
        <taxon>Sphingobacteriia</taxon>
        <taxon>Sphingobacteriales</taxon>
        <taxon>Sphingobacteriaceae</taxon>
        <taxon>Pedobacter</taxon>
    </lineage>
</organism>
<comment type="caution">
    <text evidence="1">The sequence shown here is derived from an EMBL/GenBank/DDBJ whole genome shotgun (WGS) entry which is preliminary data.</text>
</comment>
<accession>A0A7X0ML24</accession>